<dbReference type="InterPro" id="IPR036291">
    <property type="entry name" value="NAD(P)-bd_dom_sf"/>
</dbReference>
<proteinExistence type="predicted"/>
<accession>A0ABT3VI53</accession>
<dbReference type="EMBL" id="JAPKNA010000001">
    <property type="protein sequence ID" value="MCX5463177.1"/>
    <property type="molecule type" value="Genomic_DNA"/>
</dbReference>
<dbReference type="InterPro" id="IPR051604">
    <property type="entry name" value="Ergot_Alk_Oxidoreductase"/>
</dbReference>
<dbReference type="SUPFAM" id="SSF51735">
    <property type="entry name" value="NAD(P)-binding Rossmann-fold domains"/>
    <property type="match status" value="1"/>
</dbReference>
<dbReference type="Pfam" id="PF05368">
    <property type="entry name" value="NmrA"/>
    <property type="match status" value="1"/>
</dbReference>
<dbReference type="PANTHER" id="PTHR43162">
    <property type="match status" value="1"/>
</dbReference>
<gene>
    <name evidence="2" type="ORF">OSH09_03210</name>
</gene>
<organism evidence="2 3">
    <name type="scientific">Alcaligenes parafaecalis</name>
    <dbReference type="NCBI Taxonomy" id="171260"/>
    <lineage>
        <taxon>Bacteria</taxon>
        <taxon>Pseudomonadati</taxon>
        <taxon>Pseudomonadota</taxon>
        <taxon>Betaproteobacteria</taxon>
        <taxon>Burkholderiales</taxon>
        <taxon>Alcaligenaceae</taxon>
        <taxon>Alcaligenes</taxon>
    </lineage>
</organism>
<protein>
    <submittedName>
        <fullName evidence="2">NmrA family NAD(P)-binding protein</fullName>
    </submittedName>
</protein>
<sequence length="293" mass="30789">MHIIVGGTGQVGSAVAKTLLVQGQEVAVITREISKGAQLQAAGASVLAIDIRDVAALRAAFQTGKRAFLLNPSASPAGDMEAEERASIAAIAQALEGSGLEKVVATSTYGAHSGQHCGDLTVLHEFEQILKAQPIPCVINRGGYYMSNWTGAGMIEAVCRTGKLPSFLPADLPIPMVAPRDLGIVAAQRMMEPLDNTKLQYVEGPQSYSAQDVANAYAEVLKTPVEVAVIPPDGWTSAYLQLGFSEVSAESFANMTRKLVDGLCEPGDVPVRGQTPLAEFITKAVKNAGKSNL</sequence>
<keyword evidence="3" id="KW-1185">Reference proteome</keyword>
<dbReference type="RefSeq" id="WP_266120133.1">
    <property type="nucleotide sequence ID" value="NZ_JAPKNA010000001.1"/>
</dbReference>
<reference evidence="2 3" key="1">
    <citation type="submission" date="2022-11" db="EMBL/GenBank/DDBJ databases">
        <title>Biodiversity and phylogenetic relationships of bacteria.</title>
        <authorList>
            <person name="Machado R.A.R."/>
            <person name="Bhat A."/>
            <person name="Loulou A."/>
            <person name="Kallel S."/>
        </authorList>
    </citation>
    <scope>NUCLEOTIDE SEQUENCE [LARGE SCALE GENOMIC DNA]</scope>
    <source>
        <strain evidence="2 3">DSM 13975</strain>
    </source>
</reference>
<evidence type="ECO:0000259" key="1">
    <source>
        <dbReference type="Pfam" id="PF05368"/>
    </source>
</evidence>
<evidence type="ECO:0000313" key="3">
    <source>
        <dbReference type="Proteomes" id="UP001209916"/>
    </source>
</evidence>
<dbReference type="Gene3D" id="3.90.25.10">
    <property type="entry name" value="UDP-galactose 4-epimerase, domain 1"/>
    <property type="match status" value="1"/>
</dbReference>
<dbReference type="Gene3D" id="3.40.50.720">
    <property type="entry name" value="NAD(P)-binding Rossmann-like Domain"/>
    <property type="match status" value="1"/>
</dbReference>
<evidence type="ECO:0000313" key="2">
    <source>
        <dbReference type="EMBL" id="MCX5463177.1"/>
    </source>
</evidence>
<dbReference type="PANTHER" id="PTHR43162:SF1">
    <property type="entry name" value="PRESTALK A DIFFERENTIATION PROTEIN A"/>
    <property type="match status" value="1"/>
</dbReference>
<name>A0ABT3VI53_9BURK</name>
<feature type="domain" description="NmrA-like" evidence="1">
    <location>
        <begin position="4"/>
        <end position="235"/>
    </location>
</feature>
<comment type="caution">
    <text evidence="2">The sequence shown here is derived from an EMBL/GenBank/DDBJ whole genome shotgun (WGS) entry which is preliminary data.</text>
</comment>
<dbReference type="Proteomes" id="UP001209916">
    <property type="component" value="Unassembled WGS sequence"/>
</dbReference>
<dbReference type="InterPro" id="IPR008030">
    <property type="entry name" value="NmrA-like"/>
</dbReference>